<gene>
    <name evidence="7" type="ORF">A6K76_16035</name>
</gene>
<feature type="transmembrane region" description="Helical" evidence="6">
    <location>
        <begin position="133"/>
        <end position="154"/>
    </location>
</feature>
<evidence type="ECO:0000313" key="8">
    <source>
        <dbReference type="Proteomes" id="UP000093482"/>
    </source>
</evidence>
<evidence type="ECO:0000256" key="5">
    <source>
        <dbReference type="ARBA" id="ARBA00023136"/>
    </source>
</evidence>
<sequence>MGKWWMIFIAYVAMVTVNALANILPINGMETSVISDKIDVLFTPAGYVFSIWGLIYLLVGVWVVLQYKKMKGNRAHTDRVYTMFIASCALNIAWLFCWHYEIFAIGQVLMFALLISLILLYRSFDDSGFSGRLPFSVYLGWISVATIANMAYTLKHYDISLGVSEPVGTVVLLVVAAALALLGQYRENDALFTAVFIWAIIGIAQSNTEQLVVIGAYVAAAVIFIGGIAMSFLPNKKLYA</sequence>
<dbReference type="Proteomes" id="UP000093482">
    <property type="component" value="Unassembled WGS sequence"/>
</dbReference>
<dbReference type="EMBL" id="MATO01000084">
    <property type="protein sequence ID" value="OCS84184.1"/>
    <property type="molecule type" value="Genomic_DNA"/>
</dbReference>
<evidence type="ECO:0000256" key="6">
    <source>
        <dbReference type="SAM" id="Phobius"/>
    </source>
</evidence>
<dbReference type="PANTHER" id="PTHR33802">
    <property type="entry name" value="SI:CH211-161H7.5-RELATED"/>
    <property type="match status" value="1"/>
</dbReference>
<evidence type="ECO:0008006" key="9">
    <source>
        <dbReference type="Google" id="ProtNLM"/>
    </source>
</evidence>
<comment type="subcellular location">
    <subcellularLocation>
        <location evidence="1">Membrane</location>
        <topology evidence="1">Multi-pass membrane protein</topology>
    </subcellularLocation>
</comment>
<feature type="transmembrane region" description="Helical" evidence="6">
    <location>
        <begin position="166"/>
        <end position="183"/>
    </location>
</feature>
<dbReference type="InterPro" id="IPR004307">
    <property type="entry name" value="TspO_MBR"/>
</dbReference>
<evidence type="ECO:0000256" key="2">
    <source>
        <dbReference type="ARBA" id="ARBA00007524"/>
    </source>
</evidence>
<dbReference type="Gene3D" id="1.20.1260.100">
    <property type="entry name" value="TspO/MBR protein"/>
    <property type="match status" value="1"/>
</dbReference>
<feature type="transmembrane region" description="Helical" evidence="6">
    <location>
        <begin position="45"/>
        <end position="67"/>
    </location>
</feature>
<comment type="similarity">
    <text evidence="2">Belongs to the TspO/BZRP family.</text>
</comment>
<dbReference type="PANTHER" id="PTHR33802:SF1">
    <property type="entry name" value="XK-RELATED PROTEIN"/>
    <property type="match status" value="1"/>
</dbReference>
<accession>A0A1C0YAI1</accession>
<evidence type="ECO:0000256" key="3">
    <source>
        <dbReference type="ARBA" id="ARBA00022692"/>
    </source>
</evidence>
<dbReference type="Pfam" id="PF03073">
    <property type="entry name" value="TspO_MBR"/>
    <property type="match status" value="1"/>
</dbReference>
<feature type="transmembrane region" description="Helical" evidence="6">
    <location>
        <begin position="102"/>
        <end position="121"/>
    </location>
</feature>
<dbReference type="RefSeq" id="WP_066466583.1">
    <property type="nucleotide sequence ID" value="NZ_MATO01000084.1"/>
</dbReference>
<feature type="transmembrane region" description="Helical" evidence="6">
    <location>
        <begin position="79"/>
        <end position="96"/>
    </location>
</feature>
<evidence type="ECO:0000256" key="4">
    <source>
        <dbReference type="ARBA" id="ARBA00022989"/>
    </source>
</evidence>
<keyword evidence="4 6" id="KW-1133">Transmembrane helix</keyword>
<dbReference type="AlphaFoldDB" id="A0A1C0YAI1"/>
<dbReference type="InterPro" id="IPR038330">
    <property type="entry name" value="TspO/MBR-related_sf"/>
</dbReference>
<reference evidence="7 8" key="1">
    <citation type="submission" date="2016-07" db="EMBL/GenBank/DDBJ databases">
        <title>Caryophanon latum genome sequencing.</title>
        <authorList>
            <person name="Verma A."/>
            <person name="Pal Y."/>
            <person name="Krishnamurthi S."/>
        </authorList>
    </citation>
    <scope>NUCLEOTIDE SEQUENCE [LARGE SCALE GENOMIC DNA]</scope>
    <source>
        <strain evidence="7 8">DSM 14151</strain>
    </source>
</reference>
<keyword evidence="3 6" id="KW-0812">Transmembrane</keyword>
<organism evidence="7 8">
    <name type="scientific">Caryophanon latum</name>
    <dbReference type="NCBI Taxonomy" id="33977"/>
    <lineage>
        <taxon>Bacteria</taxon>
        <taxon>Bacillati</taxon>
        <taxon>Bacillota</taxon>
        <taxon>Bacilli</taxon>
        <taxon>Bacillales</taxon>
        <taxon>Caryophanaceae</taxon>
        <taxon>Caryophanon</taxon>
    </lineage>
</organism>
<comment type="caution">
    <text evidence="7">The sequence shown here is derived from an EMBL/GenBank/DDBJ whole genome shotgun (WGS) entry which is preliminary data.</text>
</comment>
<feature type="transmembrane region" description="Helical" evidence="6">
    <location>
        <begin position="214"/>
        <end position="233"/>
    </location>
</feature>
<evidence type="ECO:0000256" key="1">
    <source>
        <dbReference type="ARBA" id="ARBA00004141"/>
    </source>
</evidence>
<protein>
    <recommendedName>
        <fullName evidence="9">Tryptophan-rich sensory protein</fullName>
    </recommendedName>
</protein>
<keyword evidence="8" id="KW-1185">Reference proteome</keyword>
<evidence type="ECO:0000313" key="7">
    <source>
        <dbReference type="EMBL" id="OCS84184.1"/>
    </source>
</evidence>
<proteinExistence type="inferred from homology"/>
<dbReference type="GO" id="GO:0016020">
    <property type="term" value="C:membrane"/>
    <property type="evidence" value="ECO:0007669"/>
    <property type="project" value="UniProtKB-SubCell"/>
</dbReference>
<name>A0A1C0YAI1_9BACL</name>
<keyword evidence="5 6" id="KW-0472">Membrane</keyword>
<feature type="transmembrane region" description="Helical" evidence="6">
    <location>
        <begin position="190"/>
        <end position="208"/>
    </location>
</feature>